<reference evidence="1 2" key="1">
    <citation type="journal article" date="2014" name="BMC Genomics">
        <title>Comparative genome sequencing reveals chemotype-specific gene clusters in the toxigenic black mold Stachybotrys.</title>
        <authorList>
            <person name="Semeiks J."/>
            <person name="Borek D."/>
            <person name="Otwinowski Z."/>
            <person name="Grishin N.V."/>
        </authorList>
    </citation>
    <scope>NUCLEOTIDE SEQUENCE [LARGE SCALE GENOMIC DNA]</scope>
    <source>
        <strain evidence="1 2">IBT 40285</strain>
    </source>
</reference>
<proteinExistence type="predicted"/>
<dbReference type="EMBL" id="KL660807">
    <property type="protein sequence ID" value="KFA62288.1"/>
    <property type="molecule type" value="Genomic_DNA"/>
</dbReference>
<dbReference type="HOGENOM" id="CLU_1836456_0_0_1"/>
<sequence length="140" mass="15965">MVTIRSSVSPSSLVQRDDANSRSYGIDRPIIDDAASRAPDVPRLAVNIRSTGLVTPHLSYQFFITLRREPDSHSEPCVLKWDPRREGFHHGHFDLIRESDGASDKICIEMPFHQQNRGSKEPIEVFPANRSRFHLHELPP</sequence>
<dbReference type="InParanoid" id="A0A084QEA3"/>
<dbReference type="OrthoDB" id="4323953at2759"/>
<gene>
    <name evidence="1" type="ORF">S40285_10419</name>
</gene>
<name>A0A084QEA3_STAC4</name>
<keyword evidence="2" id="KW-1185">Reference proteome</keyword>
<organism evidence="1 2">
    <name type="scientific">Stachybotrys chlorohalonatus (strain IBT 40285)</name>
    <dbReference type="NCBI Taxonomy" id="1283841"/>
    <lineage>
        <taxon>Eukaryota</taxon>
        <taxon>Fungi</taxon>
        <taxon>Dikarya</taxon>
        <taxon>Ascomycota</taxon>
        <taxon>Pezizomycotina</taxon>
        <taxon>Sordariomycetes</taxon>
        <taxon>Hypocreomycetidae</taxon>
        <taxon>Hypocreales</taxon>
        <taxon>Stachybotryaceae</taxon>
        <taxon>Stachybotrys</taxon>
    </lineage>
</organism>
<evidence type="ECO:0000313" key="1">
    <source>
        <dbReference type="EMBL" id="KFA62288.1"/>
    </source>
</evidence>
<evidence type="ECO:0000313" key="2">
    <source>
        <dbReference type="Proteomes" id="UP000028524"/>
    </source>
</evidence>
<protein>
    <submittedName>
        <fullName evidence="1">Uncharacterized protein</fullName>
    </submittedName>
</protein>
<dbReference type="Proteomes" id="UP000028524">
    <property type="component" value="Unassembled WGS sequence"/>
</dbReference>
<dbReference type="AlphaFoldDB" id="A0A084QEA3"/>
<accession>A0A084QEA3</accession>